<dbReference type="OrthoDB" id="9758822at2"/>
<dbReference type="SUPFAM" id="SSF51445">
    <property type="entry name" value="(Trans)glycosidases"/>
    <property type="match status" value="1"/>
</dbReference>
<dbReference type="PRINTS" id="PR00743">
    <property type="entry name" value="GLHYDRLASE36"/>
</dbReference>
<sequence length="734" mass="82095">MKSYSDVTSLTLTHEQLALGFEQTDKGLWQSELNTASNLKGIVPPRPAPPFQLSIAGKPYGTLSSMVSGMTGLPDEMKMTTQEIQGDTLLLGYVHEKLNLTVEVHMQFIPGVSVIRQRTIVRNLSEQPITITHLSSASPQGIAGDGIRPWSHSKKIKVHYCRQTWNGEGQWRSGSLEELGLYPTSTHPTASSIHWSSVGSQSTSRYLPMLIIEDLETSKVWFTQIETTSNWHLELGYRGSTINKGGLFLHADGADERYGGWYHVLGEGESYESVPVAYGCCTGGFNQAIRQLTKYRRDTLKPALPTGMSVYPLVFNDYMNCLWADPTEEKLRRQIDAAADCGADFYCIDAGWFASLKQNWGQGLGDWIPSKDRFGKQGLKGIFDYIRSKNLGIGIWIEMEVCGEEAALAHKPDSWFLVRHGERVGGGPRWFLNFSNPEVRQYIDQVITSLIDLGATLIRNDCNDCIGSGDNRDGQSAASGLLQNMRDFYSFIDEVRMKHPHILLENCSSGGMRSDYGMLSHFHLHSTSDQEHYADNPSIISGLLAAVLPEQAEFWAYPYPLVYDQMGNPGLVHTPSYIESMSSGEQTIFNMVNGLCGNMYLSGRIDAADSLNKQLIQEGTHLYKQYRSYLHQSYPVWPLGFVQIGNKQAWNCVGFADEEDGRLLLAVWRLGSAEPYQEITIPGWNGAEATLTQIYPVSEQFAVPASYNSYLGSLTVHFPLTNQARYFELRKIDR</sequence>
<dbReference type="InterPro" id="IPR002252">
    <property type="entry name" value="Glyco_hydro_36"/>
</dbReference>
<dbReference type="GO" id="GO:0016052">
    <property type="term" value="P:carbohydrate catabolic process"/>
    <property type="evidence" value="ECO:0007669"/>
    <property type="project" value="InterPro"/>
</dbReference>
<dbReference type="Proteomes" id="UP000289856">
    <property type="component" value="Chromosome"/>
</dbReference>
<dbReference type="EMBL" id="AP019400">
    <property type="protein sequence ID" value="BBI35490.1"/>
    <property type="molecule type" value="Genomic_DNA"/>
</dbReference>
<evidence type="ECO:0000313" key="1">
    <source>
        <dbReference type="EMBL" id="BBI35490.1"/>
    </source>
</evidence>
<dbReference type="InterPro" id="IPR013785">
    <property type="entry name" value="Aldolase_TIM"/>
</dbReference>
<dbReference type="AlphaFoldDB" id="A0A3T1DBK8"/>
<evidence type="ECO:0008006" key="3">
    <source>
        <dbReference type="Google" id="ProtNLM"/>
    </source>
</evidence>
<protein>
    <recommendedName>
        <fullName evidence="3">Alpha-galactosidase</fullName>
    </recommendedName>
</protein>
<accession>A0A3T1DBK8</accession>
<dbReference type="Pfam" id="PF02065">
    <property type="entry name" value="Melibiase"/>
    <property type="match status" value="1"/>
</dbReference>
<dbReference type="InterPro" id="IPR038417">
    <property type="entry name" value="Alpga-gal_N_sf"/>
</dbReference>
<name>A0A3T1DBK8_9BACL</name>
<dbReference type="Gene3D" id="3.20.20.70">
    <property type="entry name" value="Aldolase class I"/>
    <property type="match status" value="1"/>
</dbReference>
<gene>
    <name evidence="1" type="ORF">KCTCHS21_48890</name>
</gene>
<proteinExistence type="predicted"/>
<reference evidence="1 2" key="1">
    <citation type="submission" date="2019-01" db="EMBL/GenBank/DDBJ databases">
        <title>Complete genome sequence of Cohnella hallensis HS21 isolated from Korean fir (Abies koreana) rhizospheric soil.</title>
        <authorList>
            <person name="Jiang L."/>
            <person name="Kang S.W."/>
            <person name="Kim S."/>
            <person name="Jung J."/>
            <person name="Kim C.Y."/>
            <person name="Kim D.H."/>
            <person name="Kim S.W."/>
            <person name="Lee J."/>
        </authorList>
    </citation>
    <scope>NUCLEOTIDE SEQUENCE [LARGE SCALE GENOMIC DNA]</scope>
    <source>
        <strain evidence="1 2">HS21</strain>
    </source>
</reference>
<dbReference type="RefSeq" id="WP_130614199.1">
    <property type="nucleotide sequence ID" value="NZ_AP019400.1"/>
</dbReference>
<dbReference type="KEGG" id="cohn:KCTCHS21_48890"/>
<keyword evidence="2" id="KW-1185">Reference proteome</keyword>
<evidence type="ECO:0000313" key="2">
    <source>
        <dbReference type="Proteomes" id="UP000289856"/>
    </source>
</evidence>
<organism evidence="1 2">
    <name type="scientific">Cohnella abietis</name>
    <dbReference type="NCBI Taxonomy" id="2507935"/>
    <lineage>
        <taxon>Bacteria</taxon>
        <taxon>Bacillati</taxon>
        <taxon>Bacillota</taxon>
        <taxon>Bacilli</taxon>
        <taxon>Bacillales</taxon>
        <taxon>Paenibacillaceae</taxon>
        <taxon>Cohnella</taxon>
    </lineage>
</organism>
<dbReference type="CDD" id="cd14791">
    <property type="entry name" value="GH36"/>
    <property type="match status" value="1"/>
</dbReference>
<dbReference type="Gene3D" id="2.70.98.60">
    <property type="entry name" value="alpha-galactosidase from lactobacil brevis"/>
    <property type="match status" value="1"/>
</dbReference>
<dbReference type="GO" id="GO:0004557">
    <property type="term" value="F:alpha-galactosidase activity"/>
    <property type="evidence" value="ECO:0007669"/>
    <property type="project" value="InterPro"/>
</dbReference>
<dbReference type="InterPro" id="IPR017853">
    <property type="entry name" value="GH"/>
</dbReference>